<feature type="chain" id="PRO_5014617270" evidence="1">
    <location>
        <begin position="16"/>
        <end position="72"/>
    </location>
</feature>
<protein>
    <submittedName>
        <fullName evidence="2">Putative secreted protein</fullName>
    </submittedName>
</protein>
<reference evidence="2" key="1">
    <citation type="submission" date="2018-01" db="EMBL/GenBank/DDBJ databases">
        <title>An insight into the sialome of Amazonian anophelines.</title>
        <authorList>
            <person name="Ribeiro J.M."/>
            <person name="Scarpassa V."/>
            <person name="Calvo E."/>
        </authorList>
    </citation>
    <scope>NUCLEOTIDE SEQUENCE</scope>
    <source>
        <tissue evidence="2">Salivary glands</tissue>
    </source>
</reference>
<organism evidence="2">
    <name type="scientific">Anopheles triannulatus</name>
    <dbReference type="NCBI Taxonomy" id="58253"/>
    <lineage>
        <taxon>Eukaryota</taxon>
        <taxon>Metazoa</taxon>
        <taxon>Ecdysozoa</taxon>
        <taxon>Arthropoda</taxon>
        <taxon>Hexapoda</taxon>
        <taxon>Insecta</taxon>
        <taxon>Pterygota</taxon>
        <taxon>Neoptera</taxon>
        <taxon>Endopterygota</taxon>
        <taxon>Diptera</taxon>
        <taxon>Nematocera</taxon>
        <taxon>Culicoidea</taxon>
        <taxon>Culicidae</taxon>
        <taxon>Anophelinae</taxon>
        <taxon>Anopheles</taxon>
    </lineage>
</organism>
<accession>A0A2M4B7K3</accession>
<proteinExistence type="predicted"/>
<sequence length="72" mass="7327">MMMMRLVVVVSRSTAVPIEIGGASSPSYGDPRWRPLSGSVGCSSARSSVLEVGAMVGACIAGTGTRSAVRLV</sequence>
<name>A0A2M4B7K3_9DIPT</name>
<keyword evidence="1" id="KW-0732">Signal</keyword>
<evidence type="ECO:0000256" key="1">
    <source>
        <dbReference type="SAM" id="SignalP"/>
    </source>
</evidence>
<dbReference type="AlphaFoldDB" id="A0A2M4B7K3"/>
<feature type="signal peptide" evidence="1">
    <location>
        <begin position="1"/>
        <end position="15"/>
    </location>
</feature>
<dbReference type="EMBL" id="GGFK01015713">
    <property type="protein sequence ID" value="MBW49034.1"/>
    <property type="molecule type" value="Transcribed_RNA"/>
</dbReference>
<evidence type="ECO:0000313" key="2">
    <source>
        <dbReference type="EMBL" id="MBW49034.1"/>
    </source>
</evidence>